<dbReference type="Proteomes" id="UP000614287">
    <property type="component" value="Unassembled WGS sequence"/>
</dbReference>
<dbReference type="Pfam" id="PF10502">
    <property type="entry name" value="Peptidase_S26"/>
    <property type="match status" value="1"/>
</dbReference>
<dbReference type="AlphaFoldDB" id="A0A8J3G068"/>
<comment type="catalytic activity">
    <reaction evidence="1 7">
        <text>Cleavage of hydrophobic, N-terminal signal or leader sequences from secreted and periplasmic proteins.</text>
        <dbReference type="EC" id="3.4.21.89"/>
    </reaction>
</comment>
<keyword evidence="7" id="KW-1133">Transmembrane helix</keyword>
<feature type="transmembrane region" description="Helical" evidence="7">
    <location>
        <begin position="6"/>
        <end position="25"/>
    </location>
</feature>
<comment type="caution">
    <text evidence="7">Lacks conserved residue(s) required for the propagation of feature annotation.</text>
</comment>
<dbReference type="SUPFAM" id="SSF51306">
    <property type="entry name" value="LexA/Signal peptidase"/>
    <property type="match status" value="1"/>
</dbReference>
<dbReference type="InterPro" id="IPR019758">
    <property type="entry name" value="Pept_S26A_signal_pept_1_CS"/>
</dbReference>
<dbReference type="NCBIfam" id="TIGR02227">
    <property type="entry name" value="sigpep_I_bact"/>
    <property type="match status" value="1"/>
</dbReference>
<comment type="subcellular location">
    <subcellularLocation>
        <location evidence="7">Membrane</location>
        <topology evidence="7">Single-pass type II membrane protein</topology>
    </subcellularLocation>
</comment>
<dbReference type="CDD" id="cd06530">
    <property type="entry name" value="S26_SPase_I"/>
    <property type="match status" value="1"/>
</dbReference>
<reference evidence="9" key="2">
    <citation type="submission" date="2020-09" db="EMBL/GenBank/DDBJ databases">
        <authorList>
            <person name="Sun Q."/>
            <person name="Kim S."/>
        </authorList>
    </citation>
    <scope>NUCLEOTIDE SEQUENCE</scope>
    <source>
        <strain evidence="9">KCTC 32501</strain>
    </source>
</reference>
<keyword evidence="5 7" id="KW-0378">Hydrolase</keyword>
<dbReference type="GO" id="GO:0006465">
    <property type="term" value="P:signal peptide processing"/>
    <property type="evidence" value="ECO:0007669"/>
    <property type="project" value="InterPro"/>
</dbReference>
<dbReference type="GO" id="GO:0004252">
    <property type="term" value="F:serine-type endopeptidase activity"/>
    <property type="evidence" value="ECO:0007669"/>
    <property type="project" value="InterPro"/>
</dbReference>
<dbReference type="PRINTS" id="PR00727">
    <property type="entry name" value="LEADERPTASE"/>
</dbReference>
<dbReference type="PANTHER" id="PTHR43390:SF1">
    <property type="entry name" value="CHLOROPLAST PROCESSING PEPTIDASE"/>
    <property type="match status" value="1"/>
</dbReference>
<dbReference type="Gene3D" id="2.10.109.10">
    <property type="entry name" value="Umud Fragment, subunit A"/>
    <property type="match status" value="1"/>
</dbReference>
<dbReference type="InterPro" id="IPR000223">
    <property type="entry name" value="Pept_S26A_signal_pept_1"/>
</dbReference>
<evidence type="ECO:0000313" key="9">
    <source>
        <dbReference type="EMBL" id="GHA75540.1"/>
    </source>
</evidence>
<dbReference type="InterPro" id="IPR036286">
    <property type="entry name" value="LexA/Signal_pep-like_sf"/>
</dbReference>
<evidence type="ECO:0000256" key="5">
    <source>
        <dbReference type="ARBA" id="ARBA00022801"/>
    </source>
</evidence>
<dbReference type="InterPro" id="IPR019757">
    <property type="entry name" value="Pept_S26A_signal_pept_1_Lys-AS"/>
</dbReference>
<protein>
    <recommendedName>
        <fullName evidence="4 7">Signal peptidase I</fullName>
        <ecNumber evidence="3 7">3.4.21.89</ecNumber>
    </recommendedName>
</protein>
<keyword evidence="7" id="KW-0472">Membrane</keyword>
<feature type="active site" evidence="6">
    <location>
        <position position="143"/>
    </location>
</feature>
<feature type="domain" description="Peptidase S26" evidence="8">
    <location>
        <begin position="59"/>
        <end position="277"/>
    </location>
</feature>
<evidence type="ECO:0000256" key="7">
    <source>
        <dbReference type="RuleBase" id="RU362042"/>
    </source>
</evidence>
<keyword evidence="7" id="KW-0645">Protease</keyword>
<accession>A0A8J3G068</accession>
<keyword evidence="7" id="KW-0812">Transmembrane</keyword>
<feature type="active site" evidence="6">
    <location>
        <position position="88"/>
    </location>
</feature>
<evidence type="ECO:0000256" key="3">
    <source>
        <dbReference type="ARBA" id="ARBA00013208"/>
    </source>
</evidence>
<comment type="similarity">
    <text evidence="2 7">Belongs to the peptidase S26 family.</text>
</comment>
<evidence type="ECO:0000256" key="4">
    <source>
        <dbReference type="ARBA" id="ARBA00019232"/>
    </source>
</evidence>
<dbReference type="GO" id="GO:0016020">
    <property type="term" value="C:membrane"/>
    <property type="evidence" value="ECO:0007669"/>
    <property type="project" value="UniProtKB-SubCell"/>
</dbReference>
<reference evidence="9" key="1">
    <citation type="journal article" date="2014" name="Int. J. Syst. Evol. Microbiol.">
        <title>Complete genome sequence of Corynebacterium casei LMG S-19264T (=DSM 44701T), isolated from a smear-ripened cheese.</title>
        <authorList>
            <consortium name="US DOE Joint Genome Institute (JGI-PGF)"/>
            <person name="Walter F."/>
            <person name="Albersmeier A."/>
            <person name="Kalinowski J."/>
            <person name="Ruckert C."/>
        </authorList>
    </citation>
    <scope>NUCLEOTIDE SEQUENCE</scope>
    <source>
        <strain evidence="9">KCTC 32501</strain>
    </source>
</reference>
<gene>
    <name evidence="9" type="primary">lep</name>
    <name evidence="9" type="ORF">GCM10009007_15880</name>
</gene>
<dbReference type="RefSeq" id="WP_189493409.1">
    <property type="nucleotide sequence ID" value="NZ_BMZG01000007.1"/>
</dbReference>
<name>A0A8J3G068_9BURK</name>
<evidence type="ECO:0000259" key="8">
    <source>
        <dbReference type="Pfam" id="PF10502"/>
    </source>
</evidence>
<dbReference type="PROSITE" id="PS00760">
    <property type="entry name" value="SPASE_I_2"/>
    <property type="match status" value="1"/>
</dbReference>
<proteinExistence type="inferred from homology"/>
<dbReference type="GO" id="GO:0009003">
    <property type="term" value="F:signal peptidase activity"/>
    <property type="evidence" value="ECO:0007669"/>
    <property type="project" value="UniProtKB-EC"/>
</dbReference>
<evidence type="ECO:0000256" key="2">
    <source>
        <dbReference type="ARBA" id="ARBA00009370"/>
    </source>
</evidence>
<evidence type="ECO:0000256" key="6">
    <source>
        <dbReference type="PIRSR" id="PIRSR600223-1"/>
    </source>
</evidence>
<dbReference type="PANTHER" id="PTHR43390">
    <property type="entry name" value="SIGNAL PEPTIDASE I"/>
    <property type="match status" value="1"/>
</dbReference>
<keyword evidence="10" id="KW-1185">Reference proteome</keyword>
<comment type="caution">
    <text evidence="9">The sequence shown here is derived from an EMBL/GenBank/DDBJ whole genome shotgun (WGS) entry which is preliminary data.</text>
</comment>
<dbReference type="PROSITE" id="PS00761">
    <property type="entry name" value="SPASE_I_3"/>
    <property type="match status" value="1"/>
</dbReference>
<sequence>MWFAYVLTILFVVTGIFWVLDKVVFAPKRRQAAEAIRAQMKGGYGDAVHAALVRPLWLEYTAGLFGVVAFVFILRSFLYEPFRIPSSSMSPTLYTGDFILVNKYVYGLRLPIGNHVVMSIGNPQRGDIMVFQYPLNKNQNYIKRVIGIPGDVVRYENKKLTVNGKAYQYQAAIDGSIPADGHPANSRANEMGERNHDVLIVDNKPPVDDRQFDYLQMTEGLQGKPACTYFPNGVGFECTVPQGQYFMMGDNRDNSTDSRYWGFVPDENIVGRASAVWLHWDNIPSPSGLSFNRFQSLEGK</sequence>
<evidence type="ECO:0000256" key="1">
    <source>
        <dbReference type="ARBA" id="ARBA00000677"/>
    </source>
</evidence>
<dbReference type="EMBL" id="BMZG01000007">
    <property type="protein sequence ID" value="GHA75540.1"/>
    <property type="molecule type" value="Genomic_DNA"/>
</dbReference>
<organism evidence="9 10">
    <name type="scientific">Formosimonas limnophila</name>
    <dbReference type="NCBI Taxonomy" id="1384487"/>
    <lineage>
        <taxon>Bacteria</taxon>
        <taxon>Pseudomonadati</taxon>
        <taxon>Pseudomonadota</taxon>
        <taxon>Betaproteobacteria</taxon>
        <taxon>Burkholderiales</taxon>
        <taxon>Burkholderiaceae</taxon>
        <taxon>Formosimonas</taxon>
    </lineage>
</organism>
<evidence type="ECO:0000313" key="10">
    <source>
        <dbReference type="Proteomes" id="UP000614287"/>
    </source>
</evidence>
<dbReference type="InterPro" id="IPR019533">
    <property type="entry name" value="Peptidase_S26"/>
</dbReference>
<dbReference type="EC" id="3.4.21.89" evidence="3 7"/>
<feature type="transmembrane region" description="Helical" evidence="7">
    <location>
        <begin position="57"/>
        <end position="78"/>
    </location>
</feature>